<comment type="caution">
    <text evidence="2">The sequence shown here is derived from an EMBL/GenBank/DDBJ whole genome shotgun (WGS) entry which is preliminary data.</text>
</comment>
<dbReference type="EMBL" id="JABMIG020000034">
    <property type="protein sequence ID" value="KAL3800177.1"/>
    <property type="molecule type" value="Genomic_DNA"/>
</dbReference>
<sequence>MHRSRRMFAAIRRIKGTLTHHKVVHPKQQHHSALVAYLATHLCQCRFSTDSSCKNSSKNHRYVTITFLTDVEGDGAYFDRFVNHSKVLGFRTREPQFGRYARNRRSIAKQGATEMMGLDWNLGEWAEDYFPYDKEVVFLEAGDEEETSMLVYGGDVWDKGGADLYVIRQLLSLHARYPNRVHFLMGNRDINKLRIADELGVWRNGSGDSRNCGSHVNGSALEPLPFHGGVYWLRGTNLPGDPLRVVENEKGGIASSESSIFSQNRAKRLKWMLENTMGSIDAFELRRLELERERTAITNASSAFPSRHSRRSDKGDPLHDDCETNSTSTMHVTDDEVAESYIRSCDPNHGLMSQYLTRAKLIVRFGPALFMHGALPFVPDENEVHFPTPWLNAGFNSFSVWIQELNRFASDQISSWKEYAHDFKINNQFQRKGVWASEGGYSNDTTGGRMFGKLLQYGMNTLPDRSKNPSVVYSSWMKDGMPLEELEHPCWYEFFRMQGLEVIANGHQPVGDMPWPIQISSSDGSLVKFWILPCDTSFSGDTSWANIKDKCCDERDNVGRGSGPNGRGDVAFCETLIKICSKTSTAISISVHGCLSDGSCYDSKIPTKATTHDYSSCGQQYATEPLQFIDKRSGDMKKGVFWSKIQVGGRYLVSYGEGFDVWNALIVRHE</sequence>
<protein>
    <recommendedName>
        <fullName evidence="4">Calcineurin-like phosphoesterase domain-containing protein</fullName>
    </recommendedName>
</protein>
<feature type="compositionally biased region" description="Basic and acidic residues" evidence="1">
    <location>
        <begin position="312"/>
        <end position="322"/>
    </location>
</feature>
<dbReference type="PANTHER" id="PTHR42254:SF1">
    <property type="entry name" value="CALCINEURIN-LIKE PHOSPHOESTERASE DOMAIN-CONTAINING PROTEIN"/>
    <property type="match status" value="1"/>
</dbReference>
<proteinExistence type="predicted"/>
<dbReference type="AlphaFoldDB" id="A0ABD3QJ41"/>
<keyword evidence="3" id="KW-1185">Reference proteome</keyword>
<evidence type="ECO:0000313" key="3">
    <source>
        <dbReference type="Proteomes" id="UP001516023"/>
    </source>
</evidence>
<dbReference type="Gene3D" id="3.60.21.10">
    <property type="match status" value="1"/>
</dbReference>
<organism evidence="2 3">
    <name type="scientific">Cyclotella cryptica</name>
    <dbReference type="NCBI Taxonomy" id="29204"/>
    <lineage>
        <taxon>Eukaryota</taxon>
        <taxon>Sar</taxon>
        <taxon>Stramenopiles</taxon>
        <taxon>Ochrophyta</taxon>
        <taxon>Bacillariophyta</taxon>
        <taxon>Coscinodiscophyceae</taxon>
        <taxon>Thalassiosirophycidae</taxon>
        <taxon>Stephanodiscales</taxon>
        <taxon>Stephanodiscaceae</taxon>
        <taxon>Cyclotella</taxon>
    </lineage>
</organism>
<evidence type="ECO:0008006" key="4">
    <source>
        <dbReference type="Google" id="ProtNLM"/>
    </source>
</evidence>
<reference evidence="2 3" key="1">
    <citation type="journal article" date="2020" name="G3 (Bethesda)">
        <title>Improved Reference Genome for Cyclotella cryptica CCMP332, a Model for Cell Wall Morphogenesis, Salinity Adaptation, and Lipid Production in Diatoms (Bacillariophyta).</title>
        <authorList>
            <person name="Roberts W.R."/>
            <person name="Downey K.M."/>
            <person name="Ruck E.C."/>
            <person name="Traller J.C."/>
            <person name="Alverson A.J."/>
        </authorList>
    </citation>
    <scope>NUCLEOTIDE SEQUENCE [LARGE SCALE GENOMIC DNA]</scope>
    <source>
        <strain evidence="2 3">CCMP332</strain>
    </source>
</reference>
<evidence type="ECO:0000313" key="2">
    <source>
        <dbReference type="EMBL" id="KAL3800177.1"/>
    </source>
</evidence>
<feature type="region of interest" description="Disordered" evidence="1">
    <location>
        <begin position="299"/>
        <end position="330"/>
    </location>
</feature>
<name>A0ABD3QJ41_9STRA</name>
<evidence type="ECO:0000256" key="1">
    <source>
        <dbReference type="SAM" id="MobiDB-lite"/>
    </source>
</evidence>
<gene>
    <name evidence="2" type="ORF">HJC23_001098</name>
</gene>
<dbReference type="SUPFAM" id="SSF56300">
    <property type="entry name" value="Metallo-dependent phosphatases"/>
    <property type="match status" value="1"/>
</dbReference>
<dbReference type="Proteomes" id="UP001516023">
    <property type="component" value="Unassembled WGS sequence"/>
</dbReference>
<dbReference type="InterPro" id="IPR029052">
    <property type="entry name" value="Metallo-depent_PP-like"/>
</dbReference>
<accession>A0ABD3QJ41</accession>
<dbReference type="PANTHER" id="PTHR42254">
    <property type="entry name" value="METALLOPHOS DOMAIN-CONTAINING PROTEIN"/>
    <property type="match status" value="1"/>
</dbReference>